<dbReference type="Gene3D" id="2.110.10.10">
    <property type="entry name" value="Hemopexin-like domain"/>
    <property type="match status" value="1"/>
</dbReference>
<keyword evidence="11" id="KW-1015">Disulfide bond</keyword>
<feature type="repeat" description="Hemopexin" evidence="13">
    <location>
        <begin position="509"/>
        <end position="556"/>
    </location>
</feature>
<dbReference type="Gene3D" id="3.40.390.10">
    <property type="entry name" value="Collagenase (Catalytic Domain)"/>
    <property type="match status" value="1"/>
</dbReference>
<evidence type="ECO:0000256" key="11">
    <source>
        <dbReference type="PIRSR" id="PIRSR621190-3"/>
    </source>
</evidence>
<keyword evidence="7" id="KW-0482">Metalloprotease</keyword>
<keyword evidence="6 10" id="KW-0862">Zinc</keyword>
<feature type="binding site" evidence="10">
    <location>
        <position position="119"/>
    </location>
    <ligand>
        <name>Zn(2+)</name>
        <dbReference type="ChEBI" id="CHEBI:29105"/>
        <label>2</label>
        <note>catalytic</note>
    </ligand>
</feature>
<organism evidence="16 17">
    <name type="scientific">Popillia japonica</name>
    <name type="common">Japanese beetle</name>
    <dbReference type="NCBI Taxonomy" id="7064"/>
    <lineage>
        <taxon>Eukaryota</taxon>
        <taxon>Metazoa</taxon>
        <taxon>Ecdysozoa</taxon>
        <taxon>Arthropoda</taxon>
        <taxon>Hexapoda</taxon>
        <taxon>Insecta</taxon>
        <taxon>Pterygota</taxon>
        <taxon>Neoptera</taxon>
        <taxon>Endopterygota</taxon>
        <taxon>Coleoptera</taxon>
        <taxon>Polyphaga</taxon>
        <taxon>Scarabaeiformia</taxon>
        <taxon>Scarabaeidae</taxon>
        <taxon>Rutelinae</taxon>
        <taxon>Popillia</taxon>
    </lineage>
</organism>
<evidence type="ECO:0000256" key="13">
    <source>
        <dbReference type="PROSITE-ProRule" id="PRU01011"/>
    </source>
</evidence>
<feature type="binding site" evidence="10">
    <location>
        <position position="69"/>
    </location>
    <ligand>
        <name>Zn(2+)</name>
        <dbReference type="ChEBI" id="CHEBI:29105"/>
        <label>1</label>
    </ligand>
</feature>
<dbReference type="CDD" id="cd04278">
    <property type="entry name" value="ZnMc_MMP"/>
    <property type="match status" value="1"/>
</dbReference>
<feature type="repeat" description="Hemopexin" evidence="13">
    <location>
        <begin position="410"/>
        <end position="458"/>
    </location>
</feature>
<feature type="binding site" evidence="10">
    <location>
        <position position="127"/>
    </location>
    <ligand>
        <name>Zn(2+)</name>
        <dbReference type="ChEBI" id="CHEBI:29105"/>
        <label>2</label>
        <note>catalytic</note>
    </ligand>
</feature>
<comment type="cofactor">
    <cofactor evidence="10">
        <name>Zn(2+)</name>
        <dbReference type="ChEBI" id="CHEBI:29105"/>
    </cofactor>
    <text evidence="10">Binds 2 Zn(2+) ions per subunit.</text>
</comment>
<feature type="disulfide bond" evidence="11">
    <location>
        <begin position="413"/>
        <end position="602"/>
    </location>
</feature>
<dbReference type="SUPFAM" id="SSF55486">
    <property type="entry name" value="Metalloproteases ('zincins'), catalytic domain"/>
    <property type="match status" value="1"/>
</dbReference>
<comment type="similarity">
    <text evidence="1">Belongs to the peptidase M10A family.</text>
</comment>
<dbReference type="AlphaFoldDB" id="A0AAW1MER4"/>
<feature type="binding site" evidence="10">
    <location>
        <position position="109"/>
    </location>
    <ligand>
        <name>Zn(2+)</name>
        <dbReference type="ChEBI" id="CHEBI:29105"/>
        <label>2</label>
        <note>catalytic</note>
    </ligand>
</feature>
<dbReference type="SMART" id="SM00120">
    <property type="entry name" value="HX"/>
    <property type="match status" value="4"/>
</dbReference>
<evidence type="ECO:0000313" key="16">
    <source>
        <dbReference type="EMBL" id="KAK9744808.1"/>
    </source>
</evidence>
<keyword evidence="8" id="KW-0865">Zymogen</keyword>
<evidence type="ECO:0000256" key="10">
    <source>
        <dbReference type="PIRSR" id="PIRSR621190-2"/>
    </source>
</evidence>
<dbReference type="GO" id="GO:0005615">
    <property type="term" value="C:extracellular space"/>
    <property type="evidence" value="ECO:0007669"/>
    <property type="project" value="TreeGrafter"/>
</dbReference>
<dbReference type="InterPro" id="IPR018487">
    <property type="entry name" value="Hemopexin-like_repeat"/>
</dbReference>
<evidence type="ECO:0000256" key="12">
    <source>
        <dbReference type="PIRSR" id="PIRSR621190-4"/>
    </source>
</evidence>
<feature type="binding site" evidence="10">
    <location>
        <position position="466"/>
    </location>
    <ligand>
        <name>Ca(2+)</name>
        <dbReference type="ChEBI" id="CHEBI:29108"/>
        <label>4</label>
    </ligand>
</feature>
<evidence type="ECO:0000256" key="7">
    <source>
        <dbReference type="ARBA" id="ARBA00023049"/>
    </source>
</evidence>
<feature type="modified residue" description="Phosphotyrosine; by PKDCC" evidence="12">
    <location>
        <position position="496"/>
    </location>
</feature>
<accession>A0AAW1MER4</accession>
<dbReference type="PANTHER" id="PTHR10201">
    <property type="entry name" value="MATRIX METALLOPROTEINASE"/>
    <property type="match status" value="1"/>
</dbReference>
<feature type="repeat" description="Hemopexin" evidence="13">
    <location>
        <begin position="462"/>
        <end position="507"/>
    </location>
</feature>
<name>A0AAW1MER4_POPJA</name>
<sequence>MYLRTKNATNVNLVEAEWVFSKALDVWAQNSRLTFNRVDNDRADILVYFHRGEHGDLFPFDGKGQILAHAFFPGPGKGGDAHFDMDEIWITNDRDDDGEGTDLFKVAAHEFGHSLGLAHSNEEGALMSPWYQGSSKSTDYQLPEDDRKAIQALYGRKPDYKHYTTTTTTTTTTRPPHAYNPYQPYNNNPRYPYYPNYHPQNPPYHPRHTTTEKPRKPMHPGKKYSYPYPKDPDKYPGRHTTKPPTKYYPSDRYPNWYPTRRMHYPPTTTTTTTTTRRPPLRHYPDHHPKPDACNTSFDAVAVIRREVFFFKDAVGLQIIKNPPYHPRHTTTEKPRKPMHPGKKYSYPYPKDPDKYPGRHTTKPPTKYYPSDRYPNWYPTRRMHYPPTTTTTTTTTRRPPLRHYPDHHPKPDACNTSFDAVAVIRREVFFFKDAYFWRIGDTGLLPGHPALITRMWPALPRSLNHVDAVYETPDNKIVFFIDKEYYVFSGNSLEHGYPRPLTNLGLPARLSKIDGATVWGHNGKTFFFSGHEYWRFDEDSKRVELDYPRNMDMWKGVAKNIDAVFQWRDGKTYFFKDTGFWKFDDNQMKVGSFGSSGSFWFGCTHNFEDRHSRKQPFTATERTSATNRLKTDYSLLFFAALAALYQYIRSARHTPS</sequence>
<dbReference type="GO" id="GO:0030198">
    <property type="term" value="P:extracellular matrix organization"/>
    <property type="evidence" value="ECO:0007669"/>
    <property type="project" value="TreeGrafter"/>
</dbReference>
<evidence type="ECO:0000256" key="9">
    <source>
        <dbReference type="PIRSR" id="PIRSR621190-1"/>
    </source>
</evidence>
<protein>
    <submittedName>
        <fullName evidence="16">Matrixin</fullName>
    </submittedName>
</protein>
<feature type="binding site" evidence="10">
    <location>
        <position position="44"/>
    </location>
    <ligand>
        <name>Ca(2+)</name>
        <dbReference type="ChEBI" id="CHEBI:29108"/>
        <label>2</label>
    </ligand>
</feature>
<keyword evidence="10" id="KW-0106">Calcium</keyword>
<feature type="binding site" evidence="10">
    <location>
        <position position="87"/>
    </location>
    <ligand>
        <name>Ca(2+)</name>
        <dbReference type="ChEBI" id="CHEBI:29108"/>
        <label>3</label>
    </ligand>
</feature>
<gene>
    <name evidence="16" type="ORF">QE152_g7496</name>
</gene>
<evidence type="ECO:0000256" key="8">
    <source>
        <dbReference type="ARBA" id="ARBA00023145"/>
    </source>
</evidence>
<feature type="binding site" evidence="10">
    <location>
        <position position="84"/>
    </location>
    <ligand>
        <name>Ca(2+)</name>
        <dbReference type="ChEBI" id="CHEBI:29108"/>
        <label>3</label>
    </ligand>
</feature>
<dbReference type="GO" id="GO:0006508">
    <property type="term" value="P:proteolysis"/>
    <property type="evidence" value="ECO:0007669"/>
    <property type="project" value="UniProtKB-KW"/>
</dbReference>
<evidence type="ECO:0000259" key="15">
    <source>
        <dbReference type="SMART" id="SM00235"/>
    </source>
</evidence>
<dbReference type="CDD" id="cd00094">
    <property type="entry name" value="HX"/>
    <property type="match status" value="1"/>
</dbReference>
<feature type="binding site" evidence="10">
    <location>
        <position position="80"/>
    </location>
    <ligand>
        <name>Ca(2+)</name>
        <dbReference type="ChEBI" id="CHEBI:29108"/>
        <label>2</label>
    </ligand>
</feature>
<evidence type="ECO:0000256" key="5">
    <source>
        <dbReference type="ARBA" id="ARBA00022801"/>
    </source>
</evidence>
<feature type="binding site" evidence="10">
    <location>
        <position position="515"/>
    </location>
    <ligand>
        <name>Ca(2+)</name>
        <dbReference type="ChEBI" id="CHEBI:29108"/>
        <label>5</label>
    </ligand>
</feature>
<dbReference type="InterPro" id="IPR036375">
    <property type="entry name" value="Hemopexin-like_dom_sf"/>
</dbReference>
<keyword evidence="4" id="KW-0677">Repeat</keyword>
<dbReference type="GO" id="GO:0031012">
    <property type="term" value="C:extracellular matrix"/>
    <property type="evidence" value="ECO:0007669"/>
    <property type="project" value="InterPro"/>
</dbReference>
<feature type="binding site" evidence="10">
    <location>
        <position position="56"/>
    </location>
    <ligand>
        <name>Zn(2+)</name>
        <dbReference type="ChEBI" id="CHEBI:29105"/>
        <label>1</label>
    </ligand>
</feature>
<evidence type="ECO:0000256" key="6">
    <source>
        <dbReference type="ARBA" id="ARBA00022833"/>
    </source>
</evidence>
<feature type="compositionally biased region" description="Low complexity" evidence="14">
    <location>
        <begin position="384"/>
        <end position="397"/>
    </location>
</feature>
<evidence type="ECO:0000256" key="4">
    <source>
        <dbReference type="ARBA" id="ARBA00022737"/>
    </source>
</evidence>
<feature type="region of interest" description="Disordered" evidence="14">
    <location>
        <begin position="322"/>
        <end position="364"/>
    </location>
</feature>
<evidence type="ECO:0000256" key="3">
    <source>
        <dbReference type="ARBA" id="ARBA00022723"/>
    </source>
</evidence>
<feature type="binding site" evidence="10">
    <location>
        <position position="62"/>
    </location>
    <ligand>
        <name>Ca(2+)</name>
        <dbReference type="ChEBI" id="CHEBI:29108"/>
        <label>3</label>
    </ligand>
</feature>
<feature type="binding site" evidence="10">
    <location>
        <position position="54"/>
    </location>
    <ligand>
        <name>Zn(2+)</name>
        <dbReference type="ChEBI" id="CHEBI:29105"/>
        <label>1</label>
    </ligand>
</feature>
<dbReference type="InterPro" id="IPR033739">
    <property type="entry name" value="M10A_MMP"/>
</dbReference>
<reference evidence="16 17" key="1">
    <citation type="journal article" date="2024" name="BMC Genomics">
        <title>De novo assembly and annotation of Popillia japonica's genome with initial clues to its potential as an invasive pest.</title>
        <authorList>
            <person name="Cucini C."/>
            <person name="Boschi S."/>
            <person name="Funari R."/>
            <person name="Cardaioli E."/>
            <person name="Iannotti N."/>
            <person name="Marturano G."/>
            <person name="Paoli F."/>
            <person name="Bruttini M."/>
            <person name="Carapelli A."/>
            <person name="Frati F."/>
            <person name="Nardi F."/>
        </authorList>
    </citation>
    <scope>NUCLEOTIDE SEQUENCE [LARGE SCALE GENOMIC DNA]</scope>
    <source>
        <strain evidence="16">DMR45628</strain>
    </source>
</reference>
<dbReference type="Proteomes" id="UP001458880">
    <property type="component" value="Unassembled WGS sequence"/>
</dbReference>
<dbReference type="PRINTS" id="PR00138">
    <property type="entry name" value="MATRIXIN"/>
</dbReference>
<dbReference type="InterPro" id="IPR001818">
    <property type="entry name" value="Pept_M10_metallopeptidase"/>
</dbReference>
<keyword evidence="17" id="KW-1185">Reference proteome</keyword>
<dbReference type="InterPro" id="IPR024079">
    <property type="entry name" value="MetalloPept_cat_dom_sf"/>
</dbReference>
<dbReference type="Pfam" id="PF00045">
    <property type="entry name" value="Hemopexin"/>
    <property type="match status" value="4"/>
</dbReference>
<feature type="compositionally biased region" description="Low complexity" evidence="14">
    <location>
        <begin position="264"/>
        <end position="277"/>
    </location>
</feature>
<feature type="region of interest" description="Disordered" evidence="14">
    <location>
        <begin position="379"/>
        <end position="408"/>
    </location>
</feature>
<feature type="binding site" evidence="10">
    <location>
        <position position="82"/>
    </location>
    <ligand>
        <name>Zn(2+)</name>
        <dbReference type="ChEBI" id="CHEBI:29105"/>
        <label>1</label>
    </ligand>
</feature>
<keyword evidence="5" id="KW-0378">Hydrolase</keyword>
<dbReference type="PANTHER" id="PTHR10201:SF308">
    <property type="entry name" value="MATRIX METALLOPROTEINASE 2"/>
    <property type="match status" value="1"/>
</dbReference>
<dbReference type="EMBL" id="JASPKY010000055">
    <property type="protein sequence ID" value="KAK9744808.1"/>
    <property type="molecule type" value="Genomic_DNA"/>
</dbReference>
<keyword evidence="3 10" id="KW-0479">Metal-binding</keyword>
<feature type="binding site" evidence="10">
    <location>
        <position position="563"/>
    </location>
    <ligand>
        <name>Ca(2+)</name>
        <dbReference type="ChEBI" id="CHEBI:29108"/>
        <label>5</label>
    </ligand>
</feature>
<comment type="cofactor">
    <cofactor evidence="10">
        <name>Ca(2+)</name>
        <dbReference type="ChEBI" id="CHEBI:29108"/>
    </cofactor>
    <text evidence="10">Can bind about 5 Ca(2+) ions per subunit.</text>
</comment>
<dbReference type="Pfam" id="PF00413">
    <property type="entry name" value="Peptidase_M10"/>
    <property type="match status" value="1"/>
</dbReference>
<proteinExistence type="inferred from homology"/>
<evidence type="ECO:0000256" key="14">
    <source>
        <dbReference type="SAM" id="MobiDB-lite"/>
    </source>
</evidence>
<feature type="binding site" evidence="10">
    <location>
        <position position="113"/>
    </location>
    <ligand>
        <name>Zn(2+)</name>
        <dbReference type="ChEBI" id="CHEBI:29105"/>
        <label>2</label>
        <note>catalytic</note>
    </ligand>
</feature>
<keyword evidence="2" id="KW-0645">Protease</keyword>
<feature type="binding site" evidence="10">
    <location>
        <position position="561"/>
    </location>
    <ligand>
        <name>Ca(2+)</name>
        <dbReference type="ChEBI" id="CHEBI:29108"/>
        <label>4</label>
    </ligand>
</feature>
<dbReference type="FunFam" id="2.110.10.10:FF:000018">
    <property type="entry name" value="Matrix metallopeptidase 25b"/>
    <property type="match status" value="1"/>
</dbReference>
<feature type="compositionally biased region" description="Low complexity" evidence="14">
    <location>
        <begin position="164"/>
        <end position="199"/>
    </location>
</feature>
<evidence type="ECO:0000256" key="2">
    <source>
        <dbReference type="ARBA" id="ARBA00022670"/>
    </source>
</evidence>
<feature type="binding site" evidence="10">
    <location>
        <position position="78"/>
    </location>
    <ligand>
        <name>Ca(2+)</name>
        <dbReference type="ChEBI" id="CHEBI:29108"/>
        <label>2</label>
    </ligand>
</feature>
<dbReference type="InterPro" id="IPR000585">
    <property type="entry name" value="Hemopexin-like_dom"/>
</dbReference>
<feature type="binding site" evidence="10">
    <location>
        <position position="87"/>
    </location>
    <ligand>
        <name>Ca(2+)</name>
        <dbReference type="ChEBI" id="CHEBI:29108"/>
        <label>1</label>
    </ligand>
</feature>
<dbReference type="GO" id="GO:0008270">
    <property type="term" value="F:zinc ion binding"/>
    <property type="evidence" value="ECO:0007669"/>
    <property type="project" value="InterPro"/>
</dbReference>
<dbReference type="InterPro" id="IPR006026">
    <property type="entry name" value="Peptidase_Metallo"/>
</dbReference>
<dbReference type="GO" id="GO:0030574">
    <property type="term" value="P:collagen catabolic process"/>
    <property type="evidence" value="ECO:0007669"/>
    <property type="project" value="TreeGrafter"/>
</dbReference>
<feature type="binding site" evidence="10">
    <location>
        <position position="418"/>
    </location>
    <ligand>
        <name>Ca(2+)</name>
        <dbReference type="ChEBI" id="CHEBI:29108"/>
        <label>4</label>
    </ligand>
</feature>
<feature type="repeat" description="Hemopexin" evidence="13">
    <location>
        <begin position="557"/>
        <end position="602"/>
    </location>
</feature>
<dbReference type="SMART" id="SM00235">
    <property type="entry name" value="ZnMc"/>
    <property type="match status" value="1"/>
</dbReference>
<dbReference type="InterPro" id="IPR021190">
    <property type="entry name" value="Pept_M10A"/>
</dbReference>
<dbReference type="SUPFAM" id="SSF50923">
    <property type="entry name" value="Hemopexin-like domain"/>
    <property type="match status" value="2"/>
</dbReference>
<evidence type="ECO:0000256" key="1">
    <source>
        <dbReference type="ARBA" id="ARBA00010370"/>
    </source>
</evidence>
<feature type="domain" description="Peptidase metallopeptidase" evidence="15">
    <location>
        <begin position="4"/>
        <end position="156"/>
    </location>
</feature>
<dbReference type="PROSITE" id="PS51642">
    <property type="entry name" value="HEMOPEXIN_2"/>
    <property type="match status" value="4"/>
</dbReference>
<dbReference type="GO" id="GO:0004222">
    <property type="term" value="F:metalloendopeptidase activity"/>
    <property type="evidence" value="ECO:0007669"/>
    <property type="project" value="InterPro"/>
</dbReference>
<evidence type="ECO:0000313" key="17">
    <source>
        <dbReference type="Proteomes" id="UP001458880"/>
    </source>
</evidence>
<comment type="caution">
    <text evidence="16">The sequence shown here is derived from an EMBL/GenBank/DDBJ whole genome shotgun (WGS) entry which is preliminary data.</text>
</comment>
<feature type="binding site" evidence="10">
    <location>
        <position position="61"/>
    </location>
    <ligand>
        <name>Ca(2+)</name>
        <dbReference type="ChEBI" id="CHEBI:29108"/>
        <label>3</label>
    </ligand>
</feature>
<feature type="active site" evidence="9">
    <location>
        <position position="110"/>
    </location>
</feature>
<feature type="region of interest" description="Disordered" evidence="14">
    <location>
        <begin position="161"/>
        <end position="289"/>
    </location>
</feature>